<gene>
    <name evidence="5" type="ORF">ACFFHF_07405</name>
</gene>
<dbReference type="InterPro" id="IPR012347">
    <property type="entry name" value="Ferritin-like"/>
</dbReference>
<dbReference type="Proteomes" id="UP001589738">
    <property type="component" value="Unassembled WGS sequence"/>
</dbReference>
<reference evidence="5 6" key="1">
    <citation type="submission" date="2024-09" db="EMBL/GenBank/DDBJ databases">
        <authorList>
            <person name="Sun Q."/>
            <person name="Mori K."/>
        </authorList>
    </citation>
    <scope>NUCLEOTIDE SEQUENCE [LARGE SCALE GENOMIC DNA]</scope>
    <source>
        <strain evidence="5 6">CGMCC 1.9126</strain>
    </source>
</reference>
<comment type="similarity">
    <text evidence="3">Belongs to the CotF family.</text>
</comment>
<feature type="compositionally biased region" description="Low complexity" evidence="4">
    <location>
        <begin position="212"/>
        <end position="221"/>
    </location>
</feature>
<keyword evidence="5" id="KW-0946">Virion</keyword>
<sequence length="229" mass="25779">MITQQQQNNMQTASTNNMMASPNMARTVNHGAHEILDVHEVISGTLGTIDQYLMFEQQIKDPELKDIVVRQRQFITDQYNVLVECFKTGQDPSHPTSSYMMKQSNDVVYGMKSSQPTKPKQSAAEIDDKCLSSLMLGCMKSSAQTMTMAAGEATNPIVRRVLQDSIPNYLEMAYEIFLYQNKKEFYQVPQLKEEDTQQLLNSFATSGGSQGIQGTTQGMQSNQQNRILQ</sequence>
<proteinExistence type="inferred from homology"/>
<name>A0ABV6KQ13_9BACI</name>
<keyword evidence="5" id="KW-0167">Capsid protein</keyword>
<evidence type="ECO:0000256" key="4">
    <source>
        <dbReference type="SAM" id="MobiDB-lite"/>
    </source>
</evidence>
<organism evidence="5 6">
    <name type="scientific">Robertmurraya beringensis</name>
    <dbReference type="NCBI Taxonomy" id="641660"/>
    <lineage>
        <taxon>Bacteria</taxon>
        <taxon>Bacillati</taxon>
        <taxon>Bacillota</taxon>
        <taxon>Bacilli</taxon>
        <taxon>Bacillales</taxon>
        <taxon>Bacillaceae</taxon>
        <taxon>Robertmurraya</taxon>
    </lineage>
</organism>
<accession>A0ABV6KQ13</accession>
<keyword evidence="6" id="KW-1185">Reference proteome</keyword>
<evidence type="ECO:0000256" key="2">
    <source>
        <dbReference type="ARBA" id="ARBA00024325"/>
    </source>
</evidence>
<dbReference type="Pfam" id="PF07875">
    <property type="entry name" value="Coat_F"/>
    <property type="match status" value="1"/>
</dbReference>
<dbReference type="RefSeq" id="WP_377057809.1">
    <property type="nucleotide sequence ID" value="NZ_JBHLUU010000022.1"/>
</dbReference>
<evidence type="ECO:0000256" key="3">
    <source>
        <dbReference type="ARBA" id="ARBA00024344"/>
    </source>
</evidence>
<dbReference type="PANTHER" id="PTHR39183">
    <property type="entry name" value="SPORE COAT PROTEIN F-LIKE PROTEIN YHCQ"/>
    <property type="match status" value="1"/>
</dbReference>
<protein>
    <submittedName>
        <fullName evidence="5">Spore coat protein</fullName>
    </submittedName>
</protein>
<evidence type="ECO:0000313" key="5">
    <source>
        <dbReference type="EMBL" id="MFC0475082.1"/>
    </source>
</evidence>
<dbReference type="PANTHER" id="PTHR39183:SF1">
    <property type="entry name" value="SPORE COAT PROTEIN F-LIKE PROTEIN YHCQ"/>
    <property type="match status" value="1"/>
</dbReference>
<dbReference type="EMBL" id="JBHLUU010000022">
    <property type="protein sequence ID" value="MFC0475082.1"/>
    <property type="molecule type" value="Genomic_DNA"/>
</dbReference>
<comment type="caution">
    <text evidence="5">The sequence shown here is derived from an EMBL/GenBank/DDBJ whole genome shotgun (WGS) entry which is preliminary data.</text>
</comment>
<dbReference type="InterPro" id="IPR012851">
    <property type="entry name" value="Spore_coat_CotF-like"/>
</dbReference>
<evidence type="ECO:0000256" key="1">
    <source>
        <dbReference type="ARBA" id="ARBA00022969"/>
    </source>
</evidence>
<keyword evidence="1" id="KW-0749">Sporulation</keyword>
<evidence type="ECO:0000313" key="6">
    <source>
        <dbReference type="Proteomes" id="UP001589738"/>
    </source>
</evidence>
<dbReference type="Gene3D" id="1.20.1260.10">
    <property type="match status" value="1"/>
</dbReference>
<feature type="region of interest" description="Disordered" evidence="4">
    <location>
        <begin position="204"/>
        <end position="229"/>
    </location>
</feature>
<comment type="subcellular location">
    <subcellularLocation>
        <location evidence="2">Spore coat</location>
    </subcellularLocation>
</comment>